<protein>
    <submittedName>
        <fullName evidence="6">Uncharacterized protein</fullName>
    </submittedName>
</protein>
<evidence type="ECO:0000313" key="7">
    <source>
        <dbReference type="Proteomes" id="UP000019471"/>
    </source>
</evidence>
<dbReference type="GO" id="GO:0032259">
    <property type="term" value="P:methylation"/>
    <property type="evidence" value="ECO:0007669"/>
    <property type="project" value="UniProtKB-KW"/>
</dbReference>
<dbReference type="InterPro" id="IPR012967">
    <property type="entry name" value="COMT_dimerisation"/>
</dbReference>
<dbReference type="SUPFAM" id="SSF46785">
    <property type="entry name" value="Winged helix' DNA-binding domain"/>
    <property type="match status" value="1"/>
</dbReference>
<dbReference type="HOGENOM" id="CLU_005533_5_0_1"/>
<gene>
    <name evidence="6" type="ORF">A1O5_05509</name>
</gene>
<dbReference type="Gene3D" id="1.10.10.10">
    <property type="entry name" value="Winged helix-like DNA-binding domain superfamily/Winged helix DNA-binding domain"/>
    <property type="match status" value="1"/>
</dbReference>
<dbReference type="STRING" id="1182543.W9X441"/>
<dbReference type="PANTHER" id="PTHR43712">
    <property type="entry name" value="PUTATIVE (AFU_ORTHOLOGUE AFUA_4G14580)-RELATED"/>
    <property type="match status" value="1"/>
</dbReference>
<dbReference type="eggNOG" id="KOG3178">
    <property type="taxonomic scope" value="Eukaryota"/>
</dbReference>
<dbReference type="Proteomes" id="UP000019471">
    <property type="component" value="Unassembled WGS sequence"/>
</dbReference>
<evidence type="ECO:0000256" key="1">
    <source>
        <dbReference type="ARBA" id="ARBA00022603"/>
    </source>
</evidence>
<dbReference type="GO" id="GO:0046983">
    <property type="term" value="F:protein dimerization activity"/>
    <property type="evidence" value="ECO:0007669"/>
    <property type="project" value="InterPro"/>
</dbReference>
<dbReference type="InterPro" id="IPR029063">
    <property type="entry name" value="SAM-dependent_MTases_sf"/>
</dbReference>
<dbReference type="GeneID" id="19190227"/>
<dbReference type="PROSITE" id="PS51683">
    <property type="entry name" value="SAM_OMT_II"/>
    <property type="match status" value="1"/>
</dbReference>
<keyword evidence="2" id="KW-0808">Transferase</keyword>
<dbReference type="EMBL" id="AMGX01000007">
    <property type="protein sequence ID" value="EXJ71701.1"/>
    <property type="molecule type" value="Genomic_DNA"/>
</dbReference>
<dbReference type="InterPro" id="IPR016461">
    <property type="entry name" value="COMT-like"/>
</dbReference>
<sequence>MEPLPHQEHKFQKLKQHLQEVLRESAEGEPLRLAVLDVLNNAVATAQLPGERVWEIMVRVSFRFDSGHMATLLTGEQPHEFAVVRIALELDIPEILSRSNERTAKELAQQTGAEESLIIRVMRFCVTLRLFEEVGTRTYRLTSMLLHLAVDKQMSNAAKFMWDVIGKAVLHLPEYLVQTDHHIPPGRPGVWELTYGKGTDFFSLISKQSKLMQQFHDMMAVQRYRRPDWFDIYPVEEAVIGGFDPSVGGVLLVDIGGSRGHELKKFKDRFPHAEGKLVLEDLPEVVDLSPYSETDGITKIGHNFFSSQPIEGARVYYMRSILHDWDDERVREILRNIVPAMRRGYSRLLINDWVIPDTGAALYPCLQDINMLALFSAMERSESHFRELLESVGLQLNNVWGSPTHERCVEAILRD</sequence>
<keyword evidence="3" id="KW-0949">S-adenosyl-L-methionine</keyword>
<evidence type="ECO:0000313" key="6">
    <source>
        <dbReference type="EMBL" id="EXJ71701.1"/>
    </source>
</evidence>
<dbReference type="InterPro" id="IPR001077">
    <property type="entry name" value="COMT_C"/>
</dbReference>
<evidence type="ECO:0000259" key="4">
    <source>
        <dbReference type="Pfam" id="PF00891"/>
    </source>
</evidence>
<evidence type="ECO:0000259" key="5">
    <source>
        <dbReference type="Pfam" id="PF08100"/>
    </source>
</evidence>
<dbReference type="PANTHER" id="PTHR43712:SF1">
    <property type="entry name" value="HYPOTHETICAL O-METHYLTRANSFERASE (EUROFUNG)-RELATED"/>
    <property type="match status" value="1"/>
</dbReference>
<dbReference type="AlphaFoldDB" id="W9X441"/>
<name>W9X441_9EURO</name>
<dbReference type="InterPro" id="IPR036388">
    <property type="entry name" value="WH-like_DNA-bd_sf"/>
</dbReference>
<organism evidence="6 7">
    <name type="scientific">Cladophialophora psammophila CBS 110553</name>
    <dbReference type="NCBI Taxonomy" id="1182543"/>
    <lineage>
        <taxon>Eukaryota</taxon>
        <taxon>Fungi</taxon>
        <taxon>Dikarya</taxon>
        <taxon>Ascomycota</taxon>
        <taxon>Pezizomycotina</taxon>
        <taxon>Eurotiomycetes</taxon>
        <taxon>Chaetothyriomycetidae</taxon>
        <taxon>Chaetothyriales</taxon>
        <taxon>Herpotrichiellaceae</taxon>
        <taxon>Cladophialophora</taxon>
    </lineage>
</organism>
<feature type="domain" description="O-methyltransferase C-terminal" evidence="4">
    <location>
        <begin position="187"/>
        <end position="394"/>
    </location>
</feature>
<dbReference type="Gene3D" id="3.40.50.150">
    <property type="entry name" value="Vaccinia Virus protein VP39"/>
    <property type="match status" value="1"/>
</dbReference>
<dbReference type="SUPFAM" id="SSF53335">
    <property type="entry name" value="S-adenosyl-L-methionine-dependent methyltransferases"/>
    <property type="match status" value="1"/>
</dbReference>
<dbReference type="Pfam" id="PF08100">
    <property type="entry name" value="Dimerisation"/>
    <property type="match status" value="1"/>
</dbReference>
<evidence type="ECO:0000256" key="2">
    <source>
        <dbReference type="ARBA" id="ARBA00022679"/>
    </source>
</evidence>
<comment type="caution">
    <text evidence="6">The sequence shown here is derived from an EMBL/GenBank/DDBJ whole genome shotgun (WGS) entry which is preliminary data.</text>
</comment>
<dbReference type="GO" id="GO:0008171">
    <property type="term" value="F:O-methyltransferase activity"/>
    <property type="evidence" value="ECO:0007669"/>
    <property type="project" value="InterPro"/>
</dbReference>
<keyword evidence="7" id="KW-1185">Reference proteome</keyword>
<dbReference type="InterPro" id="IPR036390">
    <property type="entry name" value="WH_DNA-bd_sf"/>
</dbReference>
<dbReference type="RefSeq" id="XP_007744300.1">
    <property type="nucleotide sequence ID" value="XM_007746110.1"/>
</dbReference>
<proteinExistence type="predicted"/>
<keyword evidence="1" id="KW-0489">Methyltransferase</keyword>
<accession>W9X441</accession>
<feature type="domain" description="O-methyltransferase dimerisation" evidence="5">
    <location>
        <begin position="82"/>
        <end position="143"/>
    </location>
</feature>
<dbReference type="Pfam" id="PF00891">
    <property type="entry name" value="Methyltransf_2"/>
    <property type="match status" value="1"/>
</dbReference>
<reference evidence="6 7" key="1">
    <citation type="submission" date="2013-03" db="EMBL/GenBank/DDBJ databases">
        <title>The Genome Sequence of Cladophialophora psammophila CBS 110553.</title>
        <authorList>
            <consortium name="The Broad Institute Genomics Platform"/>
            <person name="Cuomo C."/>
            <person name="de Hoog S."/>
            <person name="Gorbushina A."/>
            <person name="Walker B."/>
            <person name="Young S.K."/>
            <person name="Zeng Q."/>
            <person name="Gargeya S."/>
            <person name="Fitzgerald M."/>
            <person name="Haas B."/>
            <person name="Abouelleil A."/>
            <person name="Allen A.W."/>
            <person name="Alvarado L."/>
            <person name="Arachchi H.M."/>
            <person name="Berlin A.M."/>
            <person name="Chapman S.B."/>
            <person name="Gainer-Dewar J."/>
            <person name="Goldberg J."/>
            <person name="Griggs A."/>
            <person name="Gujja S."/>
            <person name="Hansen M."/>
            <person name="Howarth C."/>
            <person name="Imamovic A."/>
            <person name="Ireland A."/>
            <person name="Larimer J."/>
            <person name="McCowan C."/>
            <person name="Murphy C."/>
            <person name="Pearson M."/>
            <person name="Poon T.W."/>
            <person name="Priest M."/>
            <person name="Roberts A."/>
            <person name="Saif S."/>
            <person name="Shea T."/>
            <person name="Sisk P."/>
            <person name="Sykes S."/>
            <person name="Wortman J."/>
            <person name="Nusbaum C."/>
            <person name="Birren B."/>
        </authorList>
    </citation>
    <scope>NUCLEOTIDE SEQUENCE [LARGE SCALE GENOMIC DNA]</scope>
    <source>
        <strain evidence="6 7">CBS 110553</strain>
    </source>
</reference>
<dbReference type="OrthoDB" id="1535081at2759"/>
<evidence type="ECO:0000256" key="3">
    <source>
        <dbReference type="ARBA" id="ARBA00022691"/>
    </source>
</evidence>